<evidence type="ECO:0000313" key="4">
    <source>
        <dbReference type="Proteomes" id="UP001241603"/>
    </source>
</evidence>
<dbReference type="Proteomes" id="UP001241603">
    <property type="component" value="Unassembled WGS sequence"/>
</dbReference>
<organism evidence="3 4">
    <name type="scientific">Kaistia dalseonensis</name>
    <dbReference type="NCBI Taxonomy" id="410840"/>
    <lineage>
        <taxon>Bacteria</taxon>
        <taxon>Pseudomonadati</taxon>
        <taxon>Pseudomonadota</taxon>
        <taxon>Alphaproteobacteria</taxon>
        <taxon>Hyphomicrobiales</taxon>
        <taxon>Kaistiaceae</taxon>
        <taxon>Kaistia</taxon>
    </lineage>
</organism>
<dbReference type="Gene3D" id="3.40.50.12370">
    <property type="match status" value="1"/>
</dbReference>
<dbReference type="CDD" id="cd00293">
    <property type="entry name" value="USP-like"/>
    <property type="match status" value="2"/>
</dbReference>
<dbReference type="EMBL" id="JAUSVO010000003">
    <property type="protein sequence ID" value="MDQ0437900.1"/>
    <property type="molecule type" value="Genomic_DNA"/>
</dbReference>
<reference evidence="3 4" key="1">
    <citation type="submission" date="2023-07" db="EMBL/GenBank/DDBJ databases">
        <title>Genomic Encyclopedia of Type Strains, Phase IV (KMG-IV): sequencing the most valuable type-strain genomes for metagenomic binning, comparative biology and taxonomic classification.</title>
        <authorList>
            <person name="Goeker M."/>
        </authorList>
    </citation>
    <scope>NUCLEOTIDE SEQUENCE [LARGE SCALE GENOMIC DNA]</scope>
    <source>
        <strain evidence="3 4">B6-8</strain>
    </source>
</reference>
<evidence type="ECO:0000313" key="3">
    <source>
        <dbReference type="EMBL" id="MDQ0437900.1"/>
    </source>
</evidence>
<dbReference type="PANTHER" id="PTHR46268:SF15">
    <property type="entry name" value="UNIVERSAL STRESS PROTEIN HP_0031"/>
    <property type="match status" value="1"/>
</dbReference>
<dbReference type="Pfam" id="PF00582">
    <property type="entry name" value="Usp"/>
    <property type="match status" value="1"/>
</dbReference>
<keyword evidence="4" id="KW-1185">Reference proteome</keyword>
<dbReference type="SUPFAM" id="SSF52402">
    <property type="entry name" value="Adenine nucleotide alpha hydrolases-like"/>
    <property type="match status" value="2"/>
</dbReference>
<gene>
    <name evidence="3" type="ORF">QO014_002292</name>
</gene>
<dbReference type="RefSeq" id="WP_266348827.1">
    <property type="nucleotide sequence ID" value="NZ_JAPKNG010000003.1"/>
</dbReference>
<sequence length="276" mass="29051">MNPATLMVHVDDGKAAAARIRLACDLAERFGAVLIGIAGAVPEPPLADPFAAGAMVGELAMLERERAEDLLKNAKALFDSVSGTTALTTEWRSAIAYPSDLIARQARAADLIIVGRDTGTSAPNHSVSAGDVLMKTGRPVLIVPPQAETPAADNVLIAWKDGREAQRAVVDALPFLRLAQKTSILAIHEPGEAEPAENAVKDVAGFLARHGVPSQTFVQPTTPYADGSQILAFAHQQGADLVVMGGYGHARLREWVFGGVTHDVLADSTICCLLSH</sequence>
<feature type="domain" description="UspA" evidence="2">
    <location>
        <begin position="204"/>
        <end position="271"/>
    </location>
</feature>
<comment type="caution">
    <text evidence="3">The sequence shown here is derived from an EMBL/GenBank/DDBJ whole genome shotgun (WGS) entry which is preliminary data.</text>
</comment>
<proteinExistence type="inferred from homology"/>
<dbReference type="PANTHER" id="PTHR46268">
    <property type="entry name" value="STRESS RESPONSE PROTEIN NHAX"/>
    <property type="match status" value="1"/>
</dbReference>
<comment type="similarity">
    <text evidence="1">Belongs to the universal stress protein A family.</text>
</comment>
<name>A0ABU0H6G8_9HYPH</name>
<evidence type="ECO:0000256" key="1">
    <source>
        <dbReference type="ARBA" id="ARBA00008791"/>
    </source>
</evidence>
<evidence type="ECO:0000259" key="2">
    <source>
        <dbReference type="Pfam" id="PF00582"/>
    </source>
</evidence>
<dbReference type="InterPro" id="IPR006016">
    <property type="entry name" value="UspA"/>
</dbReference>
<protein>
    <submittedName>
        <fullName evidence="3">Nucleotide-binding universal stress UspA family protein</fullName>
    </submittedName>
</protein>
<accession>A0ABU0H6G8</accession>